<dbReference type="Gene3D" id="3.30.70.270">
    <property type="match status" value="1"/>
</dbReference>
<evidence type="ECO:0000256" key="4">
    <source>
        <dbReference type="ARBA" id="ARBA00022722"/>
    </source>
</evidence>
<dbReference type="InterPro" id="IPR043502">
    <property type="entry name" value="DNA/RNA_pol_sf"/>
</dbReference>
<evidence type="ECO:0000256" key="7">
    <source>
        <dbReference type="ARBA" id="ARBA00022918"/>
    </source>
</evidence>
<dbReference type="CDD" id="cd09274">
    <property type="entry name" value="RNase_HI_RT_Ty3"/>
    <property type="match status" value="1"/>
</dbReference>
<dbReference type="PANTHER" id="PTHR37984">
    <property type="entry name" value="PROTEIN CBG26694"/>
    <property type="match status" value="1"/>
</dbReference>
<evidence type="ECO:0000256" key="6">
    <source>
        <dbReference type="ARBA" id="ARBA00022801"/>
    </source>
</evidence>
<evidence type="ECO:0000256" key="1">
    <source>
        <dbReference type="ARBA" id="ARBA00012493"/>
    </source>
</evidence>
<dbReference type="InterPro" id="IPR041373">
    <property type="entry name" value="RT_RNaseH"/>
</dbReference>
<dbReference type="PANTHER" id="PTHR37984:SF5">
    <property type="entry name" value="PROTEIN NYNRIN-LIKE"/>
    <property type="match status" value="1"/>
</dbReference>
<keyword evidence="4" id="KW-0540">Nuclease</keyword>
<evidence type="ECO:0000256" key="8">
    <source>
        <dbReference type="SAM" id="MobiDB-lite"/>
    </source>
</evidence>
<dbReference type="GO" id="GO:0003964">
    <property type="term" value="F:RNA-directed DNA polymerase activity"/>
    <property type="evidence" value="ECO:0007669"/>
    <property type="project" value="UniProtKB-KW"/>
</dbReference>
<dbReference type="SUPFAM" id="SSF56672">
    <property type="entry name" value="DNA/RNA polymerases"/>
    <property type="match status" value="1"/>
</dbReference>
<gene>
    <name evidence="10" type="primary">pol_1586</name>
    <name evidence="10" type="ORF">AVEN_64242_1</name>
</gene>
<keyword evidence="2" id="KW-0808">Transferase</keyword>
<dbReference type="Pfam" id="PF17917">
    <property type="entry name" value="RT_RNaseH"/>
    <property type="match status" value="1"/>
</dbReference>
<feature type="domain" description="Reverse transcriptase RNase H-like" evidence="9">
    <location>
        <begin position="65"/>
        <end position="168"/>
    </location>
</feature>
<feature type="compositionally biased region" description="Basic residues" evidence="8">
    <location>
        <begin position="363"/>
        <end position="374"/>
    </location>
</feature>
<proteinExistence type="predicted"/>
<evidence type="ECO:0000256" key="3">
    <source>
        <dbReference type="ARBA" id="ARBA00022695"/>
    </source>
</evidence>
<dbReference type="InterPro" id="IPR043128">
    <property type="entry name" value="Rev_trsase/Diguanyl_cyclase"/>
</dbReference>
<keyword evidence="7" id="KW-0695">RNA-directed DNA polymerase</keyword>
<name>A0A4Y2MLI7_ARAVE</name>
<evidence type="ECO:0000256" key="2">
    <source>
        <dbReference type="ARBA" id="ARBA00022679"/>
    </source>
</evidence>
<keyword evidence="6" id="KW-0378">Hydrolase</keyword>
<comment type="caution">
    <text evidence="10">The sequence shown here is derived from an EMBL/GenBank/DDBJ whole genome shotgun (WGS) entry which is preliminary data.</text>
</comment>
<dbReference type="FunFam" id="3.30.70.270:FF:000020">
    <property type="entry name" value="Transposon Tf2-6 polyprotein-like Protein"/>
    <property type="match status" value="1"/>
</dbReference>
<evidence type="ECO:0000256" key="5">
    <source>
        <dbReference type="ARBA" id="ARBA00022759"/>
    </source>
</evidence>
<keyword evidence="3" id="KW-0548">Nucleotidyltransferase</keyword>
<organism evidence="10 11">
    <name type="scientific">Araneus ventricosus</name>
    <name type="common">Orbweaver spider</name>
    <name type="synonym">Epeira ventricosa</name>
    <dbReference type="NCBI Taxonomy" id="182803"/>
    <lineage>
        <taxon>Eukaryota</taxon>
        <taxon>Metazoa</taxon>
        <taxon>Ecdysozoa</taxon>
        <taxon>Arthropoda</taxon>
        <taxon>Chelicerata</taxon>
        <taxon>Arachnida</taxon>
        <taxon>Araneae</taxon>
        <taxon>Araneomorphae</taxon>
        <taxon>Entelegynae</taxon>
        <taxon>Araneoidea</taxon>
        <taxon>Araneidae</taxon>
        <taxon>Araneus</taxon>
    </lineage>
</organism>
<reference evidence="10 11" key="1">
    <citation type="journal article" date="2019" name="Sci. Rep.">
        <title>Orb-weaving spider Araneus ventricosus genome elucidates the spidroin gene catalogue.</title>
        <authorList>
            <person name="Kono N."/>
            <person name="Nakamura H."/>
            <person name="Ohtoshi R."/>
            <person name="Moran D.A.P."/>
            <person name="Shinohara A."/>
            <person name="Yoshida Y."/>
            <person name="Fujiwara M."/>
            <person name="Mori M."/>
            <person name="Tomita M."/>
            <person name="Arakawa K."/>
        </authorList>
    </citation>
    <scope>NUCLEOTIDE SEQUENCE [LARGE SCALE GENOMIC DNA]</scope>
</reference>
<evidence type="ECO:0000313" key="11">
    <source>
        <dbReference type="Proteomes" id="UP000499080"/>
    </source>
</evidence>
<dbReference type="Proteomes" id="UP000499080">
    <property type="component" value="Unassembled WGS sequence"/>
</dbReference>
<dbReference type="InterPro" id="IPR050951">
    <property type="entry name" value="Retrovirus_Pol_polyprotein"/>
</dbReference>
<keyword evidence="11" id="KW-1185">Reference proteome</keyword>
<dbReference type="OrthoDB" id="6783748at2759"/>
<dbReference type="GO" id="GO:0004519">
    <property type="term" value="F:endonuclease activity"/>
    <property type="evidence" value="ECO:0007669"/>
    <property type="project" value="UniProtKB-KW"/>
</dbReference>
<dbReference type="FunFam" id="3.10.20.370:FF:000001">
    <property type="entry name" value="Retrovirus-related Pol polyprotein from transposon 17.6-like protein"/>
    <property type="match status" value="1"/>
</dbReference>
<sequence>MKQVQSFLKTCSWYRKFIPNFSEIARLQSNLTKKKTVWTWIESEQNAFTTLKNCLLSPPILSHADFTKPFVLRTDASSHALGAVLLQGADMEEHSIEYARRLLNSAGRNYSTKEHEALAVVWALNKFRGYIEGSKITVASDHQPLKWLMKLKSPSGRLVRWALQLQSFDLNLEYIPGKSNVVTDMLSWLHYDHEIPSCEENTVSIDFPARSPMEIREEQLKDTFVPEITPYLKRFSKFMAEVKEVVEMQQDLRKECGDRKRRRAPYYFPGDRVFVTTHHLSNAAKERTTKFMSKRDGPYIILTQKSPTSYVIANPHNPNEPVGTYHASALKVFKQDESAIPVHPLRKRGRPRKAFTSGSSPKRSGRRRSQRGNL</sequence>
<dbReference type="GO" id="GO:0016787">
    <property type="term" value="F:hydrolase activity"/>
    <property type="evidence" value="ECO:0007669"/>
    <property type="project" value="UniProtKB-KW"/>
</dbReference>
<feature type="region of interest" description="Disordered" evidence="8">
    <location>
        <begin position="338"/>
        <end position="374"/>
    </location>
</feature>
<evidence type="ECO:0000313" key="10">
    <source>
        <dbReference type="EMBL" id="GBN27264.1"/>
    </source>
</evidence>
<evidence type="ECO:0000259" key="9">
    <source>
        <dbReference type="Pfam" id="PF17917"/>
    </source>
</evidence>
<dbReference type="AlphaFoldDB" id="A0A4Y2MLI7"/>
<keyword evidence="5" id="KW-0255">Endonuclease</keyword>
<dbReference type="EMBL" id="BGPR01007495">
    <property type="protein sequence ID" value="GBN27264.1"/>
    <property type="molecule type" value="Genomic_DNA"/>
</dbReference>
<accession>A0A4Y2MLI7</accession>
<protein>
    <recommendedName>
        <fullName evidence="1">RNA-directed DNA polymerase</fullName>
        <ecNumber evidence="1">2.7.7.49</ecNumber>
    </recommendedName>
</protein>
<dbReference type="EC" id="2.7.7.49" evidence="1"/>
<feature type="compositionally biased region" description="Basic residues" evidence="8">
    <location>
        <begin position="344"/>
        <end position="353"/>
    </location>
</feature>